<comment type="caution">
    <text evidence="3">The sequence shown here is derived from an EMBL/GenBank/DDBJ whole genome shotgun (WGS) entry which is preliminary data.</text>
</comment>
<dbReference type="InterPro" id="IPR036188">
    <property type="entry name" value="FAD/NAD-bd_sf"/>
</dbReference>
<dbReference type="PANTHER" id="PTHR42923:SF43">
    <property type="entry name" value="AMINE OXIDASE"/>
    <property type="match status" value="1"/>
</dbReference>
<evidence type="ECO:0000259" key="2">
    <source>
        <dbReference type="Pfam" id="PF01593"/>
    </source>
</evidence>
<dbReference type="AlphaFoldDB" id="H5UVL8"/>
<dbReference type="PANTHER" id="PTHR42923">
    <property type="entry name" value="PROTOPORPHYRINOGEN OXIDASE"/>
    <property type="match status" value="1"/>
</dbReference>
<organism evidence="3 4">
    <name type="scientific">Mobilicoccus pelagius NBRC 104925</name>
    <dbReference type="NCBI Taxonomy" id="1089455"/>
    <lineage>
        <taxon>Bacteria</taxon>
        <taxon>Bacillati</taxon>
        <taxon>Actinomycetota</taxon>
        <taxon>Actinomycetes</taxon>
        <taxon>Micrococcales</taxon>
        <taxon>Dermatophilaceae</taxon>
        <taxon>Mobilicoccus</taxon>
    </lineage>
</organism>
<dbReference type="Gene3D" id="3.50.50.60">
    <property type="entry name" value="FAD/NAD(P)-binding domain"/>
    <property type="match status" value="1"/>
</dbReference>
<dbReference type="RefSeq" id="WP_009483619.1">
    <property type="nucleotide sequence ID" value="NZ_BAFE01000094.1"/>
</dbReference>
<name>H5UVL8_9MICO</name>
<proteinExistence type="predicted"/>
<evidence type="ECO:0000313" key="3">
    <source>
        <dbReference type="EMBL" id="GAB49776.1"/>
    </source>
</evidence>
<gene>
    <name evidence="3" type="ORF">MOPEL_135_00140</name>
</gene>
<dbReference type="STRING" id="1089455.MOPEL_135_00140"/>
<dbReference type="Pfam" id="PF01593">
    <property type="entry name" value="Amino_oxidase"/>
    <property type="match status" value="1"/>
</dbReference>
<keyword evidence="4" id="KW-1185">Reference proteome</keyword>
<dbReference type="eggNOG" id="COG3349">
    <property type="taxonomic scope" value="Bacteria"/>
</dbReference>
<dbReference type="EMBL" id="BAFE01000094">
    <property type="protein sequence ID" value="GAB49776.1"/>
    <property type="molecule type" value="Genomic_DNA"/>
</dbReference>
<feature type="domain" description="Amine oxidase" evidence="2">
    <location>
        <begin position="54"/>
        <end position="509"/>
    </location>
</feature>
<reference evidence="3 4" key="1">
    <citation type="submission" date="2012-02" db="EMBL/GenBank/DDBJ databases">
        <title>Whole genome shotgun sequence of Mobilicoccus pelagius NBRC 104925.</title>
        <authorList>
            <person name="Yoshida Y."/>
            <person name="Hosoyama A."/>
            <person name="Tsuchikane K."/>
            <person name="Katsumata H."/>
            <person name="Yamazaki S."/>
            <person name="Fujita N."/>
        </authorList>
    </citation>
    <scope>NUCLEOTIDE SEQUENCE [LARGE SCALE GENOMIC DNA]</scope>
    <source>
        <strain evidence="3 4">NBRC 104925</strain>
    </source>
</reference>
<dbReference type="Proteomes" id="UP000004367">
    <property type="component" value="Unassembled WGS sequence"/>
</dbReference>
<evidence type="ECO:0000256" key="1">
    <source>
        <dbReference type="SAM" id="MobiDB-lite"/>
    </source>
</evidence>
<accession>H5UVL8</accession>
<evidence type="ECO:0000313" key="4">
    <source>
        <dbReference type="Proteomes" id="UP000004367"/>
    </source>
</evidence>
<dbReference type="InterPro" id="IPR050464">
    <property type="entry name" value="Zeta_carotene_desat/Oxidored"/>
</dbReference>
<dbReference type="GO" id="GO:0016491">
    <property type="term" value="F:oxidoreductase activity"/>
    <property type="evidence" value="ECO:0007669"/>
    <property type="project" value="InterPro"/>
</dbReference>
<dbReference type="SUPFAM" id="SSF51905">
    <property type="entry name" value="FAD/NAD(P)-binding domain"/>
    <property type="match status" value="1"/>
</dbReference>
<sequence length="554" mass="60281">MTSRAPFPLRRARRWTPGVDPRAELHRAPRPGATASLSDASEAPRHVVVVGGGIAGVTAAVGLAERGVRVSLLEAEPQLGGRVRAWPVDVPEAGAEQAPQHMSRGFHAFFRQYYNLRALLRRVDPDLSRLRPIEDYPLVHGDGSRDSFTTVPTRPPFNILGFVAQSPSFDLTDLPEVDVDRALGLLDVDFPRTFVEYDGVSAQDLLDALRFPEGMRHLALEVFARSFFADPREFSAGELVGMFHTYFLGSAEGLLFDVSADDFDTCWWAPLGQLLYRLGTRTHTGVRVQRVERDEAGRLHVVTDRDDVNGALAEVGPVDAVVLATDRAALQGIVAASPELGDKTWLAAVERGRIAPRFVVQRLWFEAPMRGGTAPFVGTAALGYLDNVSALHLFEDGAADWARRTGGSVVELHAYAVPDDVTDETVLADLRAQLDRLHPELEGARVVHEEVLVERDCPLAGTDPWAERPGVVTPDADVVLAGDGIRCELPVSLMERAATTGFQAANHLLTGWGLPGHDLWSAPTTARFPAATSALRAAARLRPRGGGRRERNDA</sequence>
<dbReference type="InterPro" id="IPR002937">
    <property type="entry name" value="Amino_oxidase"/>
</dbReference>
<protein>
    <submittedName>
        <fullName evidence="3">Putative oxidoreductase</fullName>
    </submittedName>
</protein>
<feature type="region of interest" description="Disordered" evidence="1">
    <location>
        <begin position="1"/>
        <end position="41"/>
    </location>
</feature>